<dbReference type="SUPFAM" id="SSF53254">
    <property type="entry name" value="Phosphoglycerate mutase-like"/>
    <property type="match status" value="1"/>
</dbReference>
<accession>A0A0D3I775</accession>
<evidence type="ECO:0008006" key="4">
    <source>
        <dbReference type="Google" id="ProtNLM"/>
    </source>
</evidence>
<keyword evidence="3" id="KW-1185">Reference proteome</keyword>
<feature type="chain" id="PRO_5044262402" description="Histidine acid phosphatase" evidence="1">
    <location>
        <begin position="18"/>
        <end position="382"/>
    </location>
</feature>
<keyword evidence="1" id="KW-0732">Signal</keyword>
<dbReference type="GeneID" id="17253358"/>
<dbReference type="AlphaFoldDB" id="A0A0D3I775"/>
<name>A0A0D3I775_EMIH1</name>
<reference evidence="3" key="1">
    <citation type="journal article" date="2013" name="Nature">
        <title>Pan genome of the phytoplankton Emiliania underpins its global distribution.</title>
        <authorList>
            <person name="Read B.A."/>
            <person name="Kegel J."/>
            <person name="Klute M.J."/>
            <person name="Kuo A."/>
            <person name="Lefebvre S.C."/>
            <person name="Maumus F."/>
            <person name="Mayer C."/>
            <person name="Miller J."/>
            <person name="Monier A."/>
            <person name="Salamov A."/>
            <person name="Young J."/>
            <person name="Aguilar M."/>
            <person name="Claverie J.M."/>
            <person name="Frickenhaus S."/>
            <person name="Gonzalez K."/>
            <person name="Herman E.K."/>
            <person name="Lin Y.C."/>
            <person name="Napier J."/>
            <person name="Ogata H."/>
            <person name="Sarno A.F."/>
            <person name="Shmutz J."/>
            <person name="Schroeder D."/>
            <person name="de Vargas C."/>
            <person name="Verret F."/>
            <person name="von Dassow P."/>
            <person name="Valentin K."/>
            <person name="Van de Peer Y."/>
            <person name="Wheeler G."/>
            <person name="Dacks J.B."/>
            <person name="Delwiche C.F."/>
            <person name="Dyhrman S.T."/>
            <person name="Glockner G."/>
            <person name="John U."/>
            <person name="Richards T."/>
            <person name="Worden A.Z."/>
            <person name="Zhang X."/>
            <person name="Grigoriev I.V."/>
            <person name="Allen A.E."/>
            <person name="Bidle K."/>
            <person name="Borodovsky M."/>
            <person name="Bowler C."/>
            <person name="Brownlee C."/>
            <person name="Cock J.M."/>
            <person name="Elias M."/>
            <person name="Gladyshev V.N."/>
            <person name="Groth M."/>
            <person name="Guda C."/>
            <person name="Hadaegh A."/>
            <person name="Iglesias-Rodriguez M.D."/>
            <person name="Jenkins J."/>
            <person name="Jones B.M."/>
            <person name="Lawson T."/>
            <person name="Leese F."/>
            <person name="Lindquist E."/>
            <person name="Lobanov A."/>
            <person name="Lomsadze A."/>
            <person name="Malik S.B."/>
            <person name="Marsh M.E."/>
            <person name="Mackinder L."/>
            <person name="Mock T."/>
            <person name="Mueller-Roeber B."/>
            <person name="Pagarete A."/>
            <person name="Parker M."/>
            <person name="Probert I."/>
            <person name="Quesneville H."/>
            <person name="Raines C."/>
            <person name="Rensing S.A."/>
            <person name="Riano-Pachon D.M."/>
            <person name="Richier S."/>
            <person name="Rokitta S."/>
            <person name="Shiraiwa Y."/>
            <person name="Soanes D.M."/>
            <person name="van der Giezen M."/>
            <person name="Wahlund T.M."/>
            <person name="Williams B."/>
            <person name="Wilson W."/>
            <person name="Wolfe G."/>
            <person name="Wurch L.L."/>
        </authorList>
    </citation>
    <scope>NUCLEOTIDE SEQUENCE</scope>
</reference>
<protein>
    <recommendedName>
        <fullName evidence="4">Histidine acid phosphatase</fullName>
    </recommendedName>
</protein>
<dbReference type="PaxDb" id="2903-EOD07110"/>
<dbReference type="Gene3D" id="3.40.50.1240">
    <property type="entry name" value="Phosphoglycerate mutase-like"/>
    <property type="match status" value="2"/>
</dbReference>
<reference evidence="2" key="2">
    <citation type="submission" date="2024-10" db="UniProtKB">
        <authorList>
            <consortium name="EnsemblProtists"/>
        </authorList>
    </citation>
    <scope>IDENTIFICATION</scope>
</reference>
<dbReference type="HOGENOM" id="CLU_724492_0_0_1"/>
<dbReference type="Proteomes" id="UP000013827">
    <property type="component" value="Unassembled WGS sequence"/>
</dbReference>
<sequence length="382" mass="39640">MVLVLLLIAAASPPSSSTVYIMRHCARSTYLPDLYGGQRPAYLANYSDGGDLPDWGVAPTLCTARGRRIIQGQGRSLRGEILGRMGPAPGRLKVTYDAGSTRDNTTAEDLLAGLGLPSIARVGDAAVFDPPWCPQLTAAAKERAVRARLKAVPPPARYEGRLAALQALLGRGVAPPLQSIPDVVAGGAVGWLGGSFVASSWIEAMLLQFGAGLPMAYGRVAPPQLYEMLELHVYYRAIADRGLSIERRGESNLLAHVLRDLASGAGGASPQGGGASLYVGHDTNLDGLSALLGLGWPAAPPYPANTTVPGGMLRLTATAAGGATAVCASFLYTRFEDASGGMAEVDALFPTGKPCISLVQLTQLAAAVVDKRCVRLPAPSAS</sequence>
<evidence type="ECO:0000313" key="2">
    <source>
        <dbReference type="EnsemblProtists" id="EOD07110"/>
    </source>
</evidence>
<dbReference type="RefSeq" id="XP_005759539.1">
    <property type="nucleotide sequence ID" value="XM_005759482.1"/>
</dbReference>
<dbReference type="EnsemblProtists" id="EOD07110">
    <property type="protein sequence ID" value="EOD07110"/>
    <property type="gene ID" value="EMIHUDRAFT_198405"/>
</dbReference>
<feature type="signal peptide" evidence="1">
    <location>
        <begin position="1"/>
        <end position="17"/>
    </location>
</feature>
<dbReference type="InterPro" id="IPR029033">
    <property type="entry name" value="His_PPase_superfam"/>
</dbReference>
<evidence type="ECO:0000313" key="3">
    <source>
        <dbReference type="Proteomes" id="UP000013827"/>
    </source>
</evidence>
<organism evidence="2 3">
    <name type="scientific">Emiliania huxleyi (strain CCMP1516)</name>
    <dbReference type="NCBI Taxonomy" id="280463"/>
    <lineage>
        <taxon>Eukaryota</taxon>
        <taxon>Haptista</taxon>
        <taxon>Haptophyta</taxon>
        <taxon>Prymnesiophyceae</taxon>
        <taxon>Isochrysidales</taxon>
        <taxon>Noelaerhabdaceae</taxon>
        <taxon>Emiliania</taxon>
    </lineage>
</organism>
<dbReference type="KEGG" id="ehx:EMIHUDRAFT_198405"/>
<proteinExistence type="predicted"/>
<dbReference type="eggNOG" id="ENOG502SF9N">
    <property type="taxonomic scope" value="Eukaryota"/>
</dbReference>
<evidence type="ECO:0000256" key="1">
    <source>
        <dbReference type="SAM" id="SignalP"/>
    </source>
</evidence>
<dbReference type="OMA" id="CARSTYL"/>